<dbReference type="PROSITE" id="PS51186">
    <property type="entry name" value="GNAT"/>
    <property type="match status" value="1"/>
</dbReference>
<evidence type="ECO:0000313" key="5">
    <source>
        <dbReference type="EMBL" id="KAF2392654.1"/>
    </source>
</evidence>
<dbReference type="InterPro" id="IPR016181">
    <property type="entry name" value="Acyl_CoA_acyltransferase"/>
</dbReference>
<dbReference type="InterPro" id="IPR000182">
    <property type="entry name" value="GNAT_dom"/>
</dbReference>
<protein>
    <recommendedName>
        <fullName evidence="4">N-acetyltransferase domain-containing protein</fullName>
    </recommendedName>
</protein>
<evidence type="ECO:0000259" key="4">
    <source>
        <dbReference type="PROSITE" id="PS51186"/>
    </source>
</evidence>
<evidence type="ECO:0000256" key="1">
    <source>
        <dbReference type="ARBA" id="ARBA00022679"/>
    </source>
</evidence>
<dbReference type="PANTHER" id="PTHR43792:SF8">
    <property type="entry name" value="[RIBOSOMAL PROTEIN US5]-ALANINE N-ACETYLTRANSFERASE"/>
    <property type="match status" value="1"/>
</dbReference>
<keyword evidence="1" id="KW-0808">Transferase</keyword>
<evidence type="ECO:0000256" key="2">
    <source>
        <dbReference type="ARBA" id="ARBA00023315"/>
    </source>
</evidence>
<feature type="domain" description="N-acetyltransferase" evidence="4">
    <location>
        <begin position="12"/>
        <end position="176"/>
    </location>
</feature>
<name>A0A6L5BZI3_9PSED</name>
<reference evidence="5 6" key="1">
    <citation type="submission" date="2019-12" db="EMBL/GenBank/DDBJ databases">
        <title>Endophytic bacteria associated with Panax ginseng seedlings.</title>
        <authorList>
            <person name="Park J.M."/>
            <person name="Shin R."/>
            <person name="Jo S.H."/>
        </authorList>
    </citation>
    <scope>NUCLEOTIDE SEQUENCE [LARGE SCALE GENOMIC DNA]</scope>
    <source>
        <strain evidence="5 6">PgKB32</strain>
    </source>
</reference>
<comment type="caution">
    <text evidence="5">The sequence shown here is derived from an EMBL/GenBank/DDBJ whole genome shotgun (WGS) entry which is preliminary data.</text>
</comment>
<keyword evidence="2" id="KW-0012">Acyltransferase</keyword>
<dbReference type="EMBL" id="JAAAXX010000001">
    <property type="protein sequence ID" value="KAF2392654.1"/>
    <property type="molecule type" value="Genomic_DNA"/>
</dbReference>
<dbReference type="InterPro" id="IPR051531">
    <property type="entry name" value="N-acetyltransferase"/>
</dbReference>
<sequence length="176" mass="19805">MEFSLPTDLPFMSLRAPDPVLCTALQDALNLSFAAHSEFLPWAKPYTSKDEARAFMLRSVDDFNSETGERRFFIVADQGPAIIGCIGLKPRGRNRHEVGYWANTEYSGKGHMRRALEALVKCLPDQTFYLTTSSANLPSQRLAVAAGFQLIRVFARARQTTSHGVQDTYLYRLKNL</sequence>
<accession>A0A6L5BZI3</accession>
<dbReference type="PANTHER" id="PTHR43792">
    <property type="entry name" value="GNAT FAMILY, PUTATIVE (AFU_ORTHOLOGUE AFUA_3G00765)-RELATED-RELATED"/>
    <property type="match status" value="1"/>
</dbReference>
<dbReference type="RefSeq" id="WP_163908279.1">
    <property type="nucleotide sequence ID" value="NZ_JAAAXX010000001.1"/>
</dbReference>
<dbReference type="Gene3D" id="3.40.630.30">
    <property type="match status" value="1"/>
</dbReference>
<comment type="similarity">
    <text evidence="3">Belongs to the acetyltransferase family. RimJ subfamily.</text>
</comment>
<dbReference type="Proteomes" id="UP000475265">
    <property type="component" value="Unassembled WGS sequence"/>
</dbReference>
<organism evidence="5 6">
    <name type="scientific">Pseudomonas frederiksbergensis</name>
    <dbReference type="NCBI Taxonomy" id="104087"/>
    <lineage>
        <taxon>Bacteria</taxon>
        <taxon>Pseudomonadati</taxon>
        <taxon>Pseudomonadota</taxon>
        <taxon>Gammaproteobacteria</taxon>
        <taxon>Pseudomonadales</taxon>
        <taxon>Pseudomonadaceae</taxon>
        <taxon>Pseudomonas</taxon>
    </lineage>
</organism>
<dbReference type="GO" id="GO:0016747">
    <property type="term" value="F:acyltransferase activity, transferring groups other than amino-acyl groups"/>
    <property type="evidence" value="ECO:0007669"/>
    <property type="project" value="InterPro"/>
</dbReference>
<dbReference type="SUPFAM" id="SSF55729">
    <property type="entry name" value="Acyl-CoA N-acyltransferases (Nat)"/>
    <property type="match status" value="1"/>
</dbReference>
<proteinExistence type="inferred from homology"/>
<evidence type="ECO:0000256" key="3">
    <source>
        <dbReference type="ARBA" id="ARBA00038502"/>
    </source>
</evidence>
<dbReference type="AlphaFoldDB" id="A0A6L5BZI3"/>
<evidence type="ECO:0000313" key="6">
    <source>
        <dbReference type="Proteomes" id="UP000475265"/>
    </source>
</evidence>
<dbReference type="Pfam" id="PF13302">
    <property type="entry name" value="Acetyltransf_3"/>
    <property type="match status" value="1"/>
</dbReference>
<gene>
    <name evidence="5" type="ORF">FX983_00611</name>
</gene>